<dbReference type="InterPro" id="IPR005467">
    <property type="entry name" value="His_kinase_dom"/>
</dbReference>
<keyword evidence="4" id="KW-0597">Phosphoprotein</keyword>
<evidence type="ECO:0000256" key="4">
    <source>
        <dbReference type="ARBA" id="ARBA00022553"/>
    </source>
</evidence>
<evidence type="ECO:0000256" key="11">
    <source>
        <dbReference type="SAM" id="Phobius"/>
    </source>
</evidence>
<dbReference type="InterPro" id="IPR036097">
    <property type="entry name" value="HisK_dim/P_sf"/>
</dbReference>
<evidence type="ECO:0000256" key="5">
    <source>
        <dbReference type="ARBA" id="ARBA00022679"/>
    </source>
</evidence>
<dbReference type="SUPFAM" id="SSF47384">
    <property type="entry name" value="Homodimeric domain of signal transducing histidine kinase"/>
    <property type="match status" value="1"/>
</dbReference>
<dbReference type="SMART" id="SM00304">
    <property type="entry name" value="HAMP"/>
    <property type="match status" value="2"/>
</dbReference>
<keyword evidence="9" id="KW-0902">Two-component regulatory system</keyword>
<dbReference type="PROSITE" id="PS50885">
    <property type="entry name" value="HAMP"/>
    <property type="match status" value="1"/>
</dbReference>
<keyword evidence="10 11" id="KW-0472">Membrane</keyword>
<accession>A0ABQ3DV89</accession>
<keyword evidence="5" id="KW-0808">Transferase</keyword>
<dbReference type="Gene3D" id="3.30.565.10">
    <property type="entry name" value="Histidine kinase-like ATPase, C-terminal domain"/>
    <property type="match status" value="1"/>
</dbReference>
<keyword evidence="7 14" id="KW-0418">Kinase</keyword>
<evidence type="ECO:0000256" key="8">
    <source>
        <dbReference type="ARBA" id="ARBA00022989"/>
    </source>
</evidence>
<dbReference type="CDD" id="cd00082">
    <property type="entry name" value="HisKA"/>
    <property type="match status" value="1"/>
</dbReference>
<evidence type="ECO:0000256" key="9">
    <source>
        <dbReference type="ARBA" id="ARBA00023012"/>
    </source>
</evidence>
<dbReference type="InterPro" id="IPR003661">
    <property type="entry name" value="HisK_dim/P_dom"/>
</dbReference>
<comment type="subcellular location">
    <subcellularLocation>
        <location evidence="2">Membrane</location>
    </subcellularLocation>
</comment>
<dbReference type="EMBL" id="BMZI01000003">
    <property type="protein sequence ID" value="GHB16895.1"/>
    <property type="molecule type" value="Genomic_DNA"/>
</dbReference>
<proteinExistence type="predicted"/>
<dbReference type="Pfam" id="PF00672">
    <property type="entry name" value="HAMP"/>
    <property type="match status" value="1"/>
</dbReference>
<reference evidence="15" key="1">
    <citation type="journal article" date="2019" name="Int. J. Syst. Evol. Microbiol.">
        <title>The Global Catalogue of Microorganisms (GCM) 10K type strain sequencing project: providing services to taxonomists for standard genome sequencing and annotation.</title>
        <authorList>
            <consortium name="The Broad Institute Genomics Platform"/>
            <consortium name="The Broad Institute Genome Sequencing Center for Infectious Disease"/>
            <person name="Wu L."/>
            <person name="Ma J."/>
        </authorList>
    </citation>
    <scope>NUCLEOTIDE SEQUENCE [LARGE SCALE GENOMIC DNA]</scope>
    <source>
        <strain evidence="15">KCTC 32998</strain>
    </source>
</reference>
<dbReference type="InterPro" id="IPR003594">
    <property type="entry name" value="HATPase_dom"/>
</dbReference>
<dbReference type="SUPFAM" id="SSF158472">
    <property type="entry name" value="HAMP domain-like"/>
    <property type="match status" value="1"/>
</dbReference>
<organism evidence="14 15">
    <name type="scientific">Salinicola rhizosphaerae</name>
    <dbReference type="NCBI Taxonomy" id="1443141"/>
    <lineage>
        <taxon>Bacteria</taxon>
        <taxon>Pseudomonadati</taxon>
        <taxon>Pseudomonadota</taxon>
        <taxon>Gammaproteobacteria</taxon>
        <taxon>Oceanospirillales</taxon>
        <taxon>Halomonadaceae</taxon>
        <taxon>Salinicola</taxon>
    </lineage>
</organism>
<dbReference type="SUPFAM" id="SSF55874">
    <property type="entry name" value="ATPase domain of HSP90 chaperone/DNA topoisomerase II/histidine kinase"/>
    <property type="match status" value="1"/>
</dbReference>
<comment type="catalytic activity">
    <reaction evidence="1">
        <text>ATP + protein L-histidine = ADP + protein N-phospho-L-histidine.</text>
        <dbReference type="EC" id="2.7.13.3"/>
    </reaction>
</comment>
<name>A0ABQ3DV89_9GAMM</name>
<sequence length="495" mass="55574">MKKPDLMPLSLSNRRDWPRLSRLSLKLFAIILITNVLISGLVFVFISRSLDQGFVNYLERSQATRAETLANALGEQWSQRGSWKWLRDNPRAWQSLVRSQLWSSERHPPSGIDRELSDAHGYVLLDELSNPVIGEPLLKPPPQDPDMPPPPEPHFVPIRSGDKIVGQLGYLPPERLMARMDQIFLDRQQRNLVIIVGSLFLASLLLAGGLAWWLGRRARSMTLATRRLTLGDYSVRLSERGRDELSRLSADFNQLAETLEANRRARQRWVADIAHELRTPLAVLRGEIEAMQDGVRPLTVDNLGSLQQEVGQLGHLVEDLRLLAQSDADALDMHLVPVDLEESLTQRLDDSRARLESQGLELSVESEALWVRADSQRLRQLWDNLLSNTMAYTDSPGMLRVVLRQRQQRAEVIWEDTAPGVPASELSRLTERLYRVEGSRNRRSGGSGLGLSIASALIEAQGGELTPSVSPLGGLRWTLSFPLETTLSSTVMEPA</sequence>
<dbReference type="SMART" id="SM00388">
    <property type="entry name" value="HisKA"/>
    <property type="match status" value="1"/>
</dbReference>
<dbReference type="Gene3D" id="6.10.340.10">
    <property type="match status" value="1"/>
</dbReference>
<dbReference type="Proteomes" id="UP000646745">
    <property type="component" value="Unassembled WGS sequence"/>
</dbReference>
<feature type="domain" description="HAMP" evidence="13">
    <location>
        <begin position="212"/>
        <end position="264"/>
    </location>
</feature>
<evidence type="ECO:0000256" key="2">
    <source>
        <dbReference type="ARBA" id="ARBA00004370"/>
    </source>
</evidence>
<dbReference type="EC" id="2.7.13.3" evidence="3"/>
<dbReference type="CDD" id="cd06225">
    <property type="entry name" value="HAMP"/>
    <property type="match status" value="1"/>
</dbReference>
<evidence type="ECO:0000313" key="15">
    <source>
        <dbReference type="Proteomes" id="UP000646745"/>
    </source>
</evidence>
<evidence type="ECO:0000256" key="6">
    <source>
        <dbReference type="ARBA" id="ARBA00022692"/>
    </source>
</evidence>
<dbReference type="Gene3D" id="1.10.287.130">
    <property type="match status" value="1"/>
</dbReference>
<dbReference type="PROSITE" id="PS50109">
    <property type="entry name" value="HIS_KIN"/>
    <property type="match status" value="1"/>
</dbReference>
<feature type="transmembrane region" description="Helical" evidence="11">
    <location>
        <begin position="27"/>
        <end position="46"/>
    </location>
</feature>
<feature type="transmembrane region" description="Helical" evidence="11">
    <location>
        <begin position="192"/>
        <end position="214"/>
    </location>
</feature>
<comment type="caution">
    <text evidence="14">The sequence shown here is derived from an EMBL/GenBank/DDBJ whole genome shotgun (WGS) entry which is preliminary data.</text>
</comment>
<dbReference type="Pfam" id="PF02518">
    <property type="entry name" value="HATPase_c"/>
    <property type="match status" value="1"/>
</dbReference>
<evidence type="ECO:0000256" key="10">
    <source>
        <dbReference type="ARBA" id="ARBA00023136"/>
    </source>
</evidence>
<feature type="domain" description="Histidine kinase" evidence="12">
    <location>
        <begin position="272"/>
        <end position="485"/>
    </location>
</feature>
<dbReference type="InterPro" id="IPR003660">
    <property type="entry name" value="HAMP_dom"/>
</dbReference>
<dbReference type="InterPro" id="IPR004358">
    <property type="entry name" value="Sig_transdc_His_kin-like_C"/>
</dbReference>
<dbReference type="InterPro" id="IPR050428">
    <property type="entry name" value="TCS_sensor_his_kinase"/>
</dbReference>
<dbReference type="PANTHER" id="PTHR45436:SF5">
    <property type="entry name" value="SENSOR HISTIDINE KINASE TRCS"/>
    <property type="match status" value="1"/>
</dbReference>
<evidence type="ECO:0000256" key="3">
    <source>
        <dbReference type="ARBA" id="ARBA00012438"/>
    </source>
</evidence>
<dbReference type="PRINTS" id="PR00344">
    <property type="entry name" value="BCTRLSENSOR"/>
</dbReference>
<dbReference type="InterPro" id="IPR036890">
    <property type="entry name" value="HATPase_C_sf"/>
</dbReference>
<evidence type="ECO:0000259" key="12">
    <source>
        <dbReference type="PROSITE" id="PS50109"/>
    </source>
</evidence>
<evidence type="ECO:0000313" key="14">
    <source>
        <dbReference type="EMBL" id="GHB16895.1"/>
    </source>
</evidence>
<evidence type="ECO:0000259" key="13">
    <source>
        <dbReference type="PROSITE" id="PS50885"/>
    </source>
</evidence>
<protein>
    <recommendedName>
        <fullName evidence="3">histidine kinase</fullName>
        <ecNumber evidence="3">2.7.13.3</ecNumber>
    </recommendedName>
</protein>
<keyword evidence="15" id="KW-1185">Reference proteome</keyword>
<gene>
    <name evidence="14" type="ORF">GCM10009038_14430</name>
</gene>
<evidence type="ECO:0000256" key="1">
    <source>
        <dbReference type="ARBA" id="ARBA00000085"/>
    </source>
</evidence>
<keyword evidence="8 11" id="KW-1133">Transmembrane helix</keyword>
<dbReference type="PANTHER" id="PTHR45436">
    <property type="entry name" value="SENSOR HISTIDINE KINASE YKOH"/>
    <property type="match status" value="1"/>
</dbReference>
<keyword evidence="6 11" id="KW-0812">Transmembrane</keyword>
<dbReference type="Pfam" id="PF00512">
    <property type="entry name" value="HisKA"/>
    <property type="match status" value="1"/>
</dbReference>
<dbReference type="GO" id="GO:0016301">
    <property type="term" value="F:kinase activity"/>
    <property type="evidence" value="ECO:0007669"/>
    <property type="project" value="UniProtKB-KW"/>
</dbReference>
<dbReference type="SMART" id="SM00387">
    <property type="entry name" value="HATPase_c"/>
    <property type="match status" value="1"/>
</dbReference>
<evidence type="ECO:0000256" key="7">
    <source>
        <dbReference type="ARBA" id="ARBA00022777"/>
    </source>
</evidence>